<dbReference type="EMBL" id="CP144690">
    <property type="protein sequence ID" value="WVY91880.1"/>
    <property type="molecule type" value="Genomic_DNA"/>
</dbReference>
<sequence length="105" mass="12111">MKRTPLGWIFKDESDSSKTEETIEEYGSDQESASSNSEFEKCVQERFKKTSKRVNTLSKLLKTLNEKMNDIFTHFIEISSSSEEHEKEDVDDISDESTFGTSELE</sequence>
<evidence type="ECO:0000313" key="3">
    <source>
        <dbReference type="Proteomes" id="UP001374535"/>
    </source>
</evidence>
<feature type="compositionally biased region" description="Basic and acidic residues" evidence="1">
    <location>
        <begin position="10"/>
        <end position="21"/>
    </location>
</feature>
<dbReference type="Proteomes" id="UP001374535">
    <property type="component" value="Chromosome 11"/>
</dbReference>
<reference evidence="2 3" key="1">
    <citation type="journal article" date="2023" name="Life. Sci Alliance">
        <title>Evolutionary insights into 3D genome organization and epigenetic landscape of Vigna mungo.</title>
        <authorList>
            <person name="Junaid A."/>
            <person name="Singh B."/>
            <person name="Bhatia S."/>
        </authorList>
    </citation>
    <scope>NUCLEOTIDE SEQUENCE [LARGE SCALE GENOMIC DNA]</scope>
    <source>
        <strain evidence="2">Urdbean</strain>
    </source>
</reference>
<organism evidence="2 3">
    <name type="scientific">Vigna mungo</name>
    <name type="common">Black gram</name>
    <name type="synonym">Phaseolus mungo</name>
    <dbReference type="NCBI Taxonomy" id="3915"/>
    <lineage>
        <taxon>Eukaryota</taxon>
        <taxon>Viridiplantae</taxon>
        <taxon>Streptophyta</taxon>
        <taxon>Embryophyta</taxon>
        <taxon>Tracheophyta</taxon>
        <taxon>Spermatophyta</taxon>
        <taxon>Magnoliopsida</taxon>
        <taxon>eudicotyledons</taxon>
        <taxon>Gunneridae</taxon>
        <taxon>Pentapetalae</taxon>
        <taxon>rosids</taxon>
        <taxon>fabids</taxon>
        <taxon>Fabales</taxon>
        <taxon>Fabaceae</taxon>
        <taxon>Papilionoideae</taxon>
        <taxon>50 kb inversion clade</taxon>
        <taxon>NPAAA clade</taxon>
        <taxon>indigoferoid/millettioid clade</taxon>
        <taxon>Phaseoleae</taxon>
        <taxon>Vigna</taxon>
    </lineage>
</organism>
<evidence type="ECO:0000313" key="2">
    <source>
        <dbReference type="EMBL" id="WVY91880.1"/>
    </source>
</evidence>
<evidence type="ECO:0000256" key="1">
    <source>
        <dbReference type="SAM" id="MobiDB-lite"/>
    </source>
</evidence>
<protein>
    <submittedName>
        <fullName evidence="2">Uncharacterized protein</fullName>
    </submittedName>
</protein>
<feature type="region of interest" description="Disordered" evidence="1">
    <location>
        <begin position="1"/>
        <end position="39"/>
    </location>
</feature>
<gene>
    <name evidence="2" type="ORF">V8G54_037394</name>
</gene>
<feature type="region of interest" description="Disordered" evidence="1">
    <location>
        <begin position="77"/>
        <end position="105"/>
    </location>
</feature>
<name>A0AAQ3MJ60_VIGMU</name>
<feature type="compositionally biased region" description="Polar residues" evidence="1">
    <location>
        <begin position="96"/>
        <end position="105"/>
    </location>
</feature>
<accession>A0AAQ3MJ60</accession>
<keyword evidence="3" id="KW-1185">Reference proteome</keyword>
<proteinExistence type="predicted"/>
<dbReference type="AlphaFoldDB" id="A0AAQ3MJ60"/>